<name>A0ABS7E574_9GAMM</name>
<comment type="caution">
    <text evidence="1">The sequence shown here is derived from an EMBL/GenBank/DDBJ whole genome shotgun (WGS) entry which is preliminary data.</text>
</comment>
<dbReference type="Proteomes" id="UP001195963">
    <property type="component" value="Unassembled WGS sequence"/>
</dbReference>
<accession>A0ABS7E574</accession>
<evidence type="ECO:0000313" key="2">
    <source>
        <dbReference type="Proteomes" id="UP001195963"/>
    </source>
</evidence>
<protein>
    <submittedName>
        <fullName evidence="1">Uncharacterized protein</fullName>
    </submittedName>
</protein>
<evidence type="ECO:0000313" key="1">
    <source>
        <dbReference type="EMBL" id="MBW8184291.1"/>
    </source>
</evidence>
<dbReference type="RefSeq" id="WP_220109820.1">
    <property type="nucleotide sequence ID" value="NZ_JAHZST010000007.1"/>
</dbReference>
<proteinExistence type="predicted"/>
<keyword evidence="2" id="KW-1185">Reference proteome</keyword>
<reference evidence="1 2" key="1">
    <citation type="submission" date="2021-07" db="EMBL/GenBank/DDBJ databases">
        <title>Shewanella sp. nov, isolated from SCS.</title>
        <authorList>
            <person name="Cao W.R."/>
        </authorList>
    </citation>
    <scope>NUCLEOTIDE SEQUENCE [LARGE SCALE GENOMIC DNA]</scope>
    <source>
        <strain evidence="1 2">NR704-98</strain>
    </source>
</reference>
<gene>
    <name evidence="1" type="ORF">K0625_11445</name>
</gene>
<organism evidence="1 2">
    <name type="scientific">Shewanella nanhaiensis</name>
    <dbReference type="NCBI Taxonomy" id="2864872"/>
    <lineage>
        <taxon>Bacteria</taxon>
        <taxon>Pseudomonadati</taxon>
        <taxon>Pseudomonadota</taxon>
        <taxon>Gammaproteobacteria</taxon>
        <taxon>Alteromonadales</taxon>
        <taxon>Shewanellaceae</taxon>
        <taxon>Shewanella</taxon>
    </lineage>
</organism>
<dbReference type="EMBL" id="JAHZST010000007">
    <property type="protein sequence ID" value="MBW8184291.1"/>
    <property type="molecule type" value="Genomic_DNA"/>
</dbReference>
<sequence length="113" mass="11997">MKAPLLILVILLTLNFSFVTQAIAGTTWASGKITSLMASATNPAIRLTGNISPDRCSGGTYGWLYFAGTAEEKNRIYATALAMSLSGKTVTVYTNGDDTTCRINNIQITSGLN</sequence>